<feature type="non-terminal residue" evidence="9">
    <location>
        <position position="36"/>
    </location>
</feature>
<evidence type="ECO:0000313" key="10">
    <source>
        <dbReference type="Proteomes" id="UP000186817"/>
    </source>
</evidence>
<proteinExistence type="inferred from homology"/>
<evidence type="ECO:0000256" key="2">
    <source>
        <dbReference type="ARBA" id="ARBA00004651"/>
    </source>
</evidence>
<comment type="similarity">
    <text evidence="3">Belongs to the riboflavin transporter family.</text>
</comment>
<name>A0A1Q9BR35_SYMMI</name>
<evidence type="ECO:0000256" key="3">
    <source>
        <dbReference type="ARBA" id="ARBA00006366"/>
    </source>
</evidence>
<dbReference type="Pfam" id="PF06237">
    <property type="entry name" value="SLC52_ribofla_tr"/>
    <property type="match status" value="1"/>
</dbReference>
<accession>A0A1Q9BR35</accession>
<dbReference type="GO" id="GO:0032217">
    <property type="term" value="F:riboflavin transmembrane transporter activity"/>
    <property type="evidence" value="ECO:0007669"/>
    <property type="project" value="InterPro"/>
</dbReference>
<comment type="subcellular location">
    <subcellularLocation>
        <location evidence="2">Cell membrane</location>
        <topology evidence="2">Multi-pass membrane protein</topology>
    </subcellularLocation>
</comment>
<evidence type="ECO:0000256" key="6">
    <source>
        <dbReference type="ARBA" id="ARBA00022692"/>
    </source>
</evidence>
<sequence length="36" mass="3932">AAFVIFGLGSWSSINAVFVESSFLVSLQPERWALTT</sequence>
<organism evidence="9 10">
    <name type="scientific">Symbiodinium microadriaticum</name>
    <name type="common">Dinoflagellate</name>
    <name type="synonym">Zooxanthella microadriatica</name>
    <dbReference type="NCBI Taxonomy" id="2951"/>
    <lineage>
        <taxon>Eukaryota</taxon>
        <taxon>Sar</taxon>
        <taxon>Alveolata</taxon>
        <taxon>Dinophyceae</taxon>
        <taxon>Suessiales</taxon>
        <taxon>Symbiodiniaceae</taxon>
        <taxon>Symbiodinium</taxon>
    </lineage>
</organism>
<keyword evidence="10" id="KW-1185">Reference proteome</keyword>
<keyword evidence="5" id="KW-1003">Cell membrane</keyword>
<evidence type="ECO:0000256" key="1">
    <source>
        <dbReference type="ARBA" id="ARBA00000215"/>
    </source>
</evidence>
<keyword evidence="4" id="KW-0813">Transport</keyword>
<evidence type="ECO:0000313" key="9">
    <source>
        <dbReference type="EMBL" id="OLP73054.1"/>
    </source>
</evidence>
<dbReference type="Proteomes" id="UP000186817">
    <property type="component" value="Unassembled WGS sequence"/>
</dbReference>
<keyword evidence="7" id="KW-1133">Transmembrane helix</keyword>
<evidence type="ECO:0000256" key="7">
    <source>
        <dbReference type="ARBA" id="ARBA00022989"/>
    </source>
</evidence>
<comment type="catalytic activity">
    <reaction evidence="1">
        <text>riboflavin(in) = riboflavin(out)</text>
        <dbReference type="Rhea" id="RHEA:35015"/>
        <dbReference type="ChEBI" id="CHEBI:57986"/>
    </reaction>
</comment>
<keyword evidence="6" id="KW-0812">Transmembrane</keyword>
<evidence type="ECO:0000256" key="5">
    <source>
        <dbReference type="ARBA" id="ARBA00022475"/>
    </source>
</evidence>
<comment type="caution">
    <text evidence="9">The sequence shown here is derived from an EMBL/GenBank/DDBJ whole genome shotgun (WGS) entry which is preliminary data.</text>
</comment>
<dbReference type="GO" id="GO:0005886">
    <property type="term" value="C:plasma membrane"/>
    <property type="evidence" value="ECO:0007669"/>
    <property type="project" value="UniProtKB-SubCell"/>
</dbReference>
<reference evidence="9 10" key="1">
    <citation type="submission" date="2016-02" db="EMBL/GenBank/DDBJ databases">
        <title>Genome analysis of coral dinoflagellate symbionts highlights evolutionary adaptations to a symbiotic lifestyle.</title>
        <authorList>
            <person name="Aranda M."/>
            <person name="Li Y."/>
            <person name="Liew Y.J."/>
            <person name="Baumgarten S."/>
            <person name="Simakov O."/>
            <person name="Wilson M."/>
            <person name="Piel J."/>
            <person name="Ashoor H."/>
            <person name="Bougouffa S."/>
            <person name="Bajic V.B."/>
            <person name="Ryu T."/>
            <person name="Ravasi T."/>
            <person name="Bayer T."/>
            <person name="Micklem G."/>
            <person name="Kim H."/>
            <person name="Bhak J."/>
            <person name="Lajeunesse T.C."/>
            <person name="Voolstra C.R."/>
        </authorList>
    </citation>
    <scope>NUCLEOTIDE SEQUENCE [LARGE SCALE GENOMIC DNA]</scope>
    <source>
        <strain evidence="9 10">CCMP2467</strain>
    </source>
</reference>
<dbReference type="InterPro" id="IPR009357">
    <property type="entry name" value="Riboflavin_transptr"/>
</dbReference>
<evidence type="ECO:0000256" key="4">
    <source>
        <dbReference type="ARBA" id="ARBA00022448"/>
    </source>
</evidence>
<evidence type="ECO:0000256" key="8">
    <source>
        <dbReference type="ARBA" id="ARBA00023136"/>
    </source>
</evidence>
<gene>
    <name evidence="9" type="ORF">AK812_SmicGene47868</name>
</gene>
<dbReference type="EMBL" id="LSRX01006532">
    <property type="protein sequence ID" value="OLP73054.1"/>
    <property type="molecule type" value="Genomic_DNA"/>
</dbReference>
<dbReference type="OrthoDB" id="9995836at2759"/>
<protein>
    <submittedName>
        <fullName evidence="9">Uncharacterized protein</fullName>
    </submittedName>
</protein>
<feature type="non-terminal residue" evidence="9">
    <location>
        <position position="1"/>
    </location>
</feature>
<keyword evidence="8" id="KW-0472">Membrane</keyword>
<dbReference type="AlphaFoldDB" id="A0A1Q9BR35"/>